<dbReference type="InterPro" id="IPR001506">
    <property type="entry name" value="Peptidase_M12A"/>
</dbReference>
<comment type="cofactor">
    <cofactor evidence="2 3">
        <name>Zn(2+)</name>
        <dbReference type="ChEBI" id="CHEBI:29105"/>
    </cofactor>
    <text evidence="2 3">Binds 1 zinc ion per subunit.</text>
</comment>
<evidence type="ECO:0000256" key="3">
    <source>
        <dbReference type="RuleBase" id="RU361183"/>
    </source>
</evidence>
<proteinExistence type="predicted"/>
<keyword evidence="7" id="KW-1185">Reference proteome</keyword>
<dbReference type="Gene3D" id="3.40.390.10">
    <property type="entry name" value="Collagenase (Catalytic Domain)"/>
    <property type="match status" value="2"/>
</dbReference>
<gene>
    <name evidence="6" type="ORF">DICVIV_08938</name>
</gene>
<feature type="compositionally biased region" description="Pro residues" evidence="4">
    <location>
        <begin position="258"/>
        <end position="269"/>
    </location>
</feature>
<feature type="binding site" evidence="2">
    <location>
        <position position="137"/>
    </location>
    <ligand>
        <name>Zn(2+)</name>
        <dbReference type="ChEBI" id="CHEBI:29105"/>
        <note>catalytic</note>
    </ligand>
</feature>
<feature type="binding site" evidence="2">
    <location>
        <position position="141"/>
    </location>
    <ligand>
        <name>Zn(2+)</name>
        <dbReference type="ChEBI" id="CHEBI:29105"/>
        <note>catalytic</note>
    </ligand>
</feature>
<evidence type="ECO:0000256" key="1">
    <source>
        <dbReference type="ARBA" id="ARBA00023157"/>
    </source>
</evidence>
<dbReference type="EC" id="3.4.24.-" evidence="3"/>
<dbReference type="SMART" id="SM00235">
    <property type="entry name" value="ZnMc"/>
    <property type="match status" value="1"/>
</dbReference>
<dbReference type="GO" id="GO:0006508">
    <property type="term" value="P:proteolysis"/>
    <property type="evidence" value="ECO:0007669"/>
    <property type="project" value="UniProtKB-KW"/>
</dbReference>
<dbReference type="GO" id="GO:0004222">
    <property type="term" value="F:metalloendopeptidase activity"/>
    <property type="evidence" value="ECO:0007669"/>
    <property type="project" value="UniProtKB-UniRule"/>
</dbReference>
<evidence type="ECO:0000313" key="7">
    <source>
        <dbReference type="Proteomes" id="UP000053766"/>
    </source>
</evidence>
<dbReference type="EMBL" id="KN716433">
    <property type="protein sequence ID" value="KJH45012.1"/>
    <property type="molecule type" value="Genomic_DNA"/>
</dbReference>
<dbReference type="OrthoDB" id="7721051at2759"/>
<dbReference type="InterPro" id="IPR006026">
    <property type="entry name" value="Peptidase_Metallo"/>
</dbReference>
<feature type="binding site" evidence="2">
    <location>
        <position position="147"/>
    </location>
    <ligand>
        <name>Zn(2+)</name>
        <dbReference type="ChEBI" id="CHEBI:29105"/>
        <note>catalytic</note>
    </ligand>
</feature>
<keyword evidence="2 3" id="KW-0482">Metalloprotease</keyword>
<evidence type="ECO:0000256" key="4">
    <source>
        <dbReference type="SAM" id="MobiDB-lite"/>
    </source>
</evidence>
<feature type="signal peptide" evidence="3">
    <location>
        <begin position="1"/>
        <end position="22"/>
    </location>
</feature>
<keyword evidence="2 3" id="KW-0479">Metal-binding</keyword>
<dbReference type="PROSITE" id="PS51864">
    <property type="entry name" value="ASTACIN"/>
    <property type="match status" value="1"/>
</dbReference>
<dbReference type="GO" id="GO:0008270">
    <property type="term" value="F:zinc ion binding"/>
    <property type="evidence" value="ECO:0007669"/>
    <property type="project" value="UniProtKB-UniRule"/>
</dbReference>
<reference evidence="6 7" key="1">
    <citation type="submission" date="2013-11" db="EMBL/GenBank/DDBJ databases">
        <title>Draft genome of the bovine lungworm Dictyocaulus viviparus.</title>
        <authorList>
            <person name="Mitreva M."/>
        </authorList>
    </citation>
    <scope>NUCLEOTIDE SEQUENCE [LARGE SCALE GENOMIC DNA]</scope>
    <source>
        <strain evidence="6 7">HannoverDv2000</strain>
    </source>
</reference>
<protein>
    <recommendedName>
        <fullName evidence="3">Metalloendopeptidase</fullName>
        <ecNumber evidence="3">3.4.24.-</ecNumber>
    </recommendedName>
</protein>
<accession>A0A0D8XMN7</accession>
<keyword evidence="3" id="KW-0732">Signal</keyword>
<evidence type="ECO:0000259" key="5">
    <source>
        <dbReference type="PROSITE" id="PS51864"/>
    </source>
</evidence>
<keyword evidence="2 3" id="KW-0645">Protease</keyword>
<evidence type="ECO:0000313" key="6">
    <source>
        <dbReference type="EMBL" id="KJH45012.1"/>
    </source>
</evidence>
<dbReference type="Pfam" id="PF01400">
    <property type="entry name" value="Astacin"/>
    <property type="match status" value="1"/>
</dbReference>
<name>A0A0D8XMN7_DICVI</name>
<comment type="caution">
    <text evidence="2">Lacks conserved residue(s) required for the propagation of feature annotation.</text>
</comment>
<dbReference type="PANTHER" id="PTHR10127:SF880">
    <property type="entry name" value="ZINC METALLOPROTEINASE NAS-5"/>
    <property type="match status" value="1"/>
</dbReference>
<dbReference type="InterPro" id="IPR024079">
    <property type="entry name" value="MetalloPept_cat_dom_sf"/>
</dbReference>
<keyword evidence="2 3" id="KW-0862">Zinc</keyword>
<dbReference type="CDD" id="cd04280">
    <property type="entry name" value="ZnMc_astacin_like"/>
    <property type="match status" value="1"/>
</dbReference>
<dbReference type="PRINTS" id="PR00480">
    <property type="entry name" value="ASTACIN"/>
</dbReference>
<dbReference type="STRING" id="29172.A0A0D8XMN7"/>
<feature type="region of interest" description="Disordered" evidence="4">
    <location>
        <begin position="246"/>
        <end position="272"/>
    </location>
</feature>
<organism evidence="6 7">
    <name type="scientific">Dictyocaulus viviparus</name>
    <name type="common">Bovine lungworm</name>
    <dbReference type="NCBI Taxonomy" id="29172"/>
    <lineage>
        <taxon>Eukaryota</taxon>
        <taxon>Metazoa</taxon>
        <taxon>Ecdysozoa</taxon>
        <taxon>Nematoda</taxon>
        <taxon>Chromadorea</taxon>
        <taxon>Rhabditida</taxon>
        <taxon>Rhabditina</taxon>
        <taxon>Rhabditomorpha</taxon>
        <taxon>Strongyloidea</taxon>
        <taxon>Metastrongylidae</taxon>
        <taxon>Dictyocaulus</taxon>
    </lineage>
</organism>
<evidence type="ECO:0000256" key="2">
    <source>
        <dbReference type="PROSITE-ProRule" id="PRU01211"/>
    </source>
</evidence>
<feature type="chain" id="PRO_5005115618" description="Metalloendopeptidase" evidence="3">
    <location>
        <begin position="23"/>
        <end position="292"/>
    </location>
</feature>
<dbReference type="MEROPS" id="M12.A45"/>
<dbReference type="Proteomes" id="UP000053766">
    <property type="component" value="Unassembled WGS sequence"/>
</dbReference>
<dbReference type="PANTHER" id="PTHR10127">
    <property type="entry name" value="DISCOIDIN, CUB, EGF, LAMININ , AND ZINC METALLOPROTEASE DOMAIN CONTAINING"/>
    <property type="match status" value="1"/>
</dbReference>
<sequence>MVTSLALWRVLIYLFAVKMTLAKRKTIDIFNDGKGDILQLRTIQRLRYNSIGNKYRNAIFNNSQRKWNVKDAKGNTVIPYVVTGRYDYEELKVIKQAMERIQKNTCIRFRWKHHEVDYIDIQNKRNEGCIEVQIVQHELLHAIGLWHEHMRYDRDRYIKVLYENIRPGYEDQFQKVPQRISTVYGLPYDYKSVMHYGKSAFALPGRISMLTLDAKYTNVIGQQLDASPLDYEKVCKIYGCSHCNGEGENPDGGDETPHPTPKPQPPSPIPKSNFIRTALAQTLEEKKLQQKP</sequence>
<reference evidence="7" key="2">
    <citation type="journal article" date="2016" name="Sci. Rep.">
        <title>Dictyocaulus viviparus genome, variome and transcriptome elucidate lungworm biology and support future intervention.</title>
        <authorList>
            <person name="McNulty S.N."/>
            <person name="Strube C."/>
            <person name="Rosa B.A."/>
            <person name="Martin J.C."/>
            <person name="Tyagi R."/>
            <person name="Choi Y.J."/>
            <person name="Wang Q."/>
            <person name="Hallsworth Pepin K."/>
            <person name="Zhang X."/>
            <person name="Ozersky P."/>
            <person name="Wilson R.K."/>
            <person name="Sternberg P.W."/>
            <person name="Gasser R.B."/>
            <person name="Mitreva M."/>
        </authorList>
    </citation>
    <scope>NUCLEOTIDE SEQUENCE [LARGE SCALE GENOMIC DNA]</scope>
    <source>
        <strain evidence="7">HannoverDv2000</strain>
    </source>
</reference>
<keyword evidence="1" id="KW-1015">Disulfide bond</keyword>
<feature type="active site" evidence="2">
    <location>
        <position position="138"/>
    </location>
</feature>
<dbReference type="AlphaFoldDB" id="A0A0D8XMN7"/>
<dbReference type="InterPro" id="IPR034035">
    <property type="entry name" value="Astacin-like_dom"/>
</dbReference>
<dbReference type="SUPFAM" id="SSF55486">
    <property type="entry name" value="Metalloproteases ('zincins'), catalytic domain"/>
    <property type="match status" value="1"/>
</dbReference>
<keyword evidence="2 3" id="KW-0378">Hydrolase</keyword>
<feature type="domain" description="Peptidase M12A" evidence="5">
    <location>
        <begin position="57"/>
        <end position="241"/>
    </location>
</feature>